<reference evidence="3" key="1">
    <citation type="journal article" date="2019" name="Int. J. Syst. Evol. Microbiol.">
        <title>The Global Catalogue of Microorganisms (GCM) 10K type strain sequencing project: providing services to taxonomists for standard genome sequencing and annotation.</title>
        <authorList>
            <consortium name="The Broad Institute Genomics Platform"/>
            <consortium name="The Broad Institute Genome Sequencing Center for Infectious Disease"/>
            <person name="Wu L."/>
            <person name="Ma J."/>
        </authorList>
    </citation>
    <scope>NUCLEOTIDE SEQUENCE [LARGE SCALE GENOMIC DNA]</scope>
    <source>
        <strain evidence="3">JCM 17841</strain>
    </source>
</reference>
<name>A0ABP8PT38_9BACT</name>
<dbReference type="InterPro" id="IPR032710">
    <property type="entry name" value="NTF2-like_dom_sf"/>
</dbReference>
<dbReference type="Proteomes" id="UP001501243">
    <property type="component" value="Unassembled WGS sequence"/>
</dbReference>
<protein>
    <recommendedName>
        <fullName evidence="1">SnoaL-like domain-containing protein</fullName>
    </recommendedName>
</protein>
<keyword evidence="3" id="KW-1185">Reference proteome</keyword>
<accession>A0ABP8PT38</accession>
<evidence type="ECO:0000313" key="2">
    <source>
        <dbReference type="EMBL" id="GAA4492733.1"/>
    </source>
</evidence>
<feature type="domain" description="SnoaL-like" evidence="1">
    <location>
        <begin position="10"/>
        <end position="100"/>
    </location>
</feature>
<organism evidence="2 3">
    <name type="scientific">Hymenobacter ginsengisoli</name>
    <dbReference type="NCBI Taxonomy" id="1051626"/>
    <lineage>
        <taxon>Bacteria</taxon>
        <taxon>Pseudomonadati</taxon>
        <taxon>Bacteroidota</taxon>
        <taxon>Cytophagia</taxon>
        <taxon>Cytophagales</taxon>
        <taxon>Hymenobacteraceae</taxon>
        <taxon>Hymenobacter</taxon>
    </lineage>
</organism>
<dbReference type="RefSeq" id="WP_208133590.1">
    <property type="nucleotide sequence ID" value="NZ_BAABGQ010000001.1"/>
</dbReference>
<evidence type="ECO:0000313" key="3">
    <source>
        <dbReference type="Proteomes" id="UP001501243"/>
    </source>
</evidence>
<dbReference type="Pfam" id="PF12680">
    <property type="entry name" value="SnoaL_2"/>
    <property type="match status" value="1"/>
</dbReference>
<comment type="caution">
    <text evidence="2">The sequence shown here is derived from an EMBL/GenBank/DDBJ whole genome shotgun (WGS) entry which is preliminary data.</text>
</comment>
<proteinExistence type="predicted"/>
<gene>
    <name evidence="2" type="ORF">GCM10023172_00350</name>
</gene>
<dbReference type="EMBL" id="BAABGQ010000001">
    <property type="protein sequence ID" value="GAA4492733.1"/>
    <property type="molecule type" value="Genomic_DNA"/>
</dbReference>
<sequence length="123" mass="13894">MSNKELVKTAMTALFANRDLSAIEKYWGTEYIQHNPHIASGHEAVRNIVAGLGSDFKYEPGLVLEDGEFVVIHGRYTGWGPKPMLAADYFRVKDGKLVEHWDVMQEEVPREQTAAKTAMFPIE</sequence>
<dbReference type="InterPro" id="IPR037401">
    <property type="entry name" value="SnoaL-like"/>
</dbReference>
<evidence type="ECO:0000259" key="1">
    <source>
        <dbReference type="Pfam" id="PF12680"/>
    </source>
</evidence>
<dbReference type="Gene3D" id="3.10.450.50">
    <property type="match status" value="1"/>
</dbReference>
<dbReference type="SUPFAM" id="SSF54427">
    <property type="entry name" value="NTF2-like"/>
    <property type="match status" value="1"/>
</dbReference>